<evidence type="ECO:0000259" key="8">
    <source>
        <dbReference type="PROSITE" id="PS50111"/>
    </source>
</evidence>
<gene>
    <name evidence="10" type="ordered locus">AXY_21150</name>
</gene>
<feature type="domain" description="HAMP" evidence="9">
    <location>
        <begin position="211"/>
        <end position="264"/>
    </location>
</feature>
<dbReference type="AlphaFoldDB" id="K0J4K6"/>
<comment type="subcellular location">
    <subcellularLocation>
        <location evidence="1">Cell membrane</location>
    </subcellularLocation>
</comment>
<keyword evidence="7" id="KW-1133">Transmembrane helix</keyword>
<dbReference type="eggNOG" id="COG0840">
    <property type="taxonomic scope" value="Bacteria"/>
</dbReference>
<dbReference type="CDD" id="cd06225">
    <property type="entry name" value="HAMP"/>
    <property type="match status" value="1"/>
</dbReference>
<evidence type="ECO:0000259" key="9">
    <source>
        <dbReference type="PROSITE" id="PS50885"/>
    </source>
</evidence>
<name>K0J4K6_AMPXN</name>
<dbReference type="STRING" id="698758.AXY_21150"/>
<evidence type="ECO:0000256" key="2">
    <source>
        <dbReference type="ARBA" id="ARBA00022475"/>
    </source>
</evidence>
<evidence type="ECO:0000256" key="7">
    <source>
        <dbReference type="SAM" id="Phobius"/>
    </source>
</evidence>
<dbReference type="KEGG" id="axl:AXY_21150"/>
<keyword evidence="4 6" id="KW-0807">Transducer</keyword>
<proteinExistence type="inferred from homology"/>
<accession>K0J4K6</accession>
<dbReference type="Pfam" id="PF00672">
    <property type="entry name" value="HAMP"/>
    <property type="match status" value="1"/>
</dbReference>
<dbReference type="PANTHER" id="PTHR32089">
    <property type="entry name" value="METHYL-ACCEPTING CHEMOTAXIS PROTEIN MCPB"/>
    <property type="match status" value="1"/>
</dbReference>
<dbReference type="InterPro" id="IPR004089">
    <property type="entry name" value="MCPsignal_dom"/>
</dbReference>
<dbReference type="SUPFAM" id="SSF58104">
    <property type="entry name" value="Methyl-accepting chemotaxis protein (MCP) signaling domain"/>
    <property type="match status" value="1"/>
</dbReference>
<protein>
    <submittedName>
        <fullName evidence="10">Putative methyl-accepting chemotaxis protein</fullName>
    </submittedName>
</protein>
<evidence type="ECO:0000256" key="5">
    <source>
        <dbReference type="ARBA" id="ARBA00029447"/>
    </source>
</evidence>
<dbReference type="RefSeq" id="WP_015010832.1">
    <property type="nucleotide sequence ID" value="NC_018704.1"/>
</dbReference>
<evidence type="ECO:0000313" key="11">
    <source>
        <dbReference type="Proteomes" id="UP000006294"/>
    </source>
</evidence>
<dbReference type="eggNOG" id="COG3850">
    <property type="taxonomic scope" value="Bacteria"/>
</dbReference>
<feature type="transmembrane region" description="Helical" evidence="7">
    <location>
        <begin position="16"/>
        <end position="39"/>
    </location>
</feature>
<evidence type="ECO:0000256" key="1">
    <source>
        <dbReference type="ARBA" id="ARBA00004236"/>
    </source>
</evidence>
<comment type="similarity">
    <text evidence="5">Belongs to the methyl-accepting chemotaxis (MCP) protein family.</text>
</comment>
<dbReference type="PANTHER" id="PTHR32089:SF112">
    <property type="entry name" value="LYSOZYME-LIKE PROTEIN-RELATED"/>
    <property type="match status" value="1"/>
</dbReference>
<keyword evidence="2" id="KW-1003">Cell membrane</keyword>
<dbReference type="Gene3D" id="6.10.340.10">
    <property type="match status" value="1"/>
</dbReference>
<dbReference type="InterPro" id="IPR003660">
    <property type="entry name" value="HAMP_dom"/>
</dbReference>
<keyword evidence="7" id="KW-0812">Transmembrane</keyword>
<dbReference type="GO" id="GO:0007165">
    <property type="term" value="P:signal transduction"/>
    <property type="evidence" value="ECO:0007669"/>
    <property type="project" value="UniProtKB-KW"/>
</dbReference>
<dbReference type="PROSITE" id="PS50885">
    <property type="entry name" value="HAMP"/>
    <property type="match status" value="1"/>
</dbReference>
<feature type="domain" description="Methyl-accepting transducer" evidence="8">
    <location>
        <begin position="283"/>
        <end position="519"/>
    </location>
</feature>
<dbReference type="Gene3D" id="1.10.287.950">
    <property type="entry name" value="Methyl-accepting chemotaxis protein"/>
    <property type="match status" value="1"/>
</dbReference>
<evidence type="ECO:0000256" key="4">
    <source>
        <dbReference type="ARBA" id="ARBA00023224"/>
    </source>
</evidence>
<dbReference type="Proteomes" id="UP000006294">
    <property type="component" value="Chromosome"/>
</dbReference>
<evidence type="ECO:0000256" key="3">
    <source>
        <dbReference type="ARBA" id="ARBA00023136"/>
    </source>
</evidence>
<keyword evidence="11" id="KW-1185">Reference proteome</keyword>
<dbReference type="SMART" id="SM00283">
    <property type="entry name" value="MA"/>
    <property type="match status" value="1"/>
</dbReference>
<dbReference type="HOGENOM" id="CLU_000445_107_27_9"/>
<evidence type="ECO:0000256" key="6">
    <source>
        <dbReference type="PROSITE-ProRule" id="PRU00284"/>
    </source>
</evidence>
<organism evidence="10 11">
    <name type="scientific">Amphibacillus xylanus (strain ATCC 51415 / DSM 6626 / JCM 7361 / LMG 17667 / NBRC 15112 / Ep01)</name>
    <dbReference type="NCBI Taxonomy" id="698758"/>
    <lineage>
        <taxon>Bacteria</taxon>
        <taxon>Bacillati</taxon>
        <taxon>Bacillota</taxon>
        <taxon>Bacilli</taxon>
        <taxon>Bacillales</taxon>
        <taxon>Bacillaceae</taxon>
        <taxon>Amphibacillus</taxon>
    </lineage>
</organism>
<evidence type="ECO:0000313" key="10">
    <source>
        <dbReference type="EMBL" id="BAM48247.1"/>
    </source>
</evidence>
<dbReference type="PROSITE" id="PS50111">
    <property type="entry name" value="CHEMOTAXIS_TRANSDUC_2"/>
    <property type="match status" value="1"/>
</dbReference>
<sequence>MFNLFKWSNRNLTFKYGLVFAFTVSLFVISAILINLLLFNTRDEVSKMNQSTENAVKLYEMELLIQGRYSILGQHIVSPTNYTVSEFEDSIEKFNTYLEEIQPFIDSEQKEYLIDTVLENDQEIIESFYEYSELRSDETTANINRRIYENARRNYQQSAFSLNQLREIFEQERLNSIERTTNSFMRTNQILIYSIVISIIFGVITLILVSKNIKKRLSNIIDFSERIKRGDLSSNNLDTKGNDEFSKISTALNTMKIGIEKILADIYSVSNNISINSLDIENSTTFLKGVSEDVSDTLSELITIVEQQSASIVEISDTNTNFNEKVNTIGQLSVVMKEASHDVAVEAREGISLMNMTVNNISSVNQTVGNTVNKVNDLVDRAKDISQITALVNKVADKTNLLALNASIEAARAGEYGRGFAVVAEEIRNLSNEVNQSINNINIITEGIQKEANAVKTVLISSNETTRQEQKKLEDNIASLLKIDHSITDLVTSIDNISESIKTMTTESDIINTSLDDLTALSDKTTKHINETSKAIFDQHKVIDQIDNHSNDLFLAANKLDDTMNHFTVETKVASDQIEDEVILEPEQPEESAVAS</sequence>
<keyword evidence="3 7" id="KW-0472">Membrane</keyword>
<reference evidence="10 11" key="1">
    <citation type="submission" date="2011-01" db="EMBL/GenBank/DDBJ databases">
        <title>Whole genome sequence of Amphibacillus xylinus NBRC 15112.</title>
        <authorList>
            <person name="Nakazawa H."/>
            <person name="Katano Y."/>
            <person name="Nakamura S."/>
            <person name="Sasagawa M."/>
            <person name="Fukada J."/>
            <person name="Arai T."/>
            <person name="Sasakura N."/>
            <person name="Mochizuki D."/>
            <person name="Hosoyama A."/>
            <person name="Harada K."/>
            <person name="Horikawa H."/>
            <person name="Kato Y."/>
            <person name="Harada T."/>
            <person name="Sasaki K."/>
            <person name="Sekiguchi M."/>
            <person name="Hodoyama M."/>
            <person name="Nishiko R."/>
            <person name="Narita H."/>
            <person name="Hanamaki A."/>
            <person name="Hata C."/>
            <person name="Konno Y."/>
            <person name="Niimura Y."/>
            <person name="Yamazaki S."/>
            <person name="Fujita N."/>
        </authorList>
    </citation>
    <scope>NUCLEOTIDE SEQUENCE [LARGE SCALE GENOMIC DNA]</scope>
    <source>
        <strain evidence="11">ATCC 51415 / DSM 6626 / JCM 7361 / LMG 17667 / NBRC 15112 / Ep01</strain>
    </source>
</reference>
<dbReference type="GO" id="GO:0005886">
    <property type="term" value="C:plasma membrane"/>
    <property type="evidence" value="ECO:0007669"/>
    <property type="project" value="UniProtKB-SubCell"/>
</dbReference>
<feature type="transmembrane region" description="Helical" evidence="7">
    <location>
        <begin position="190"/>
        <end position="209"/>
    </location>
</feature>
<dbReference type="EMBL" id="AP012050">
    <property type="protein sequence ID" value="BAM48247.1"/>
    <property type="molecule type" value="Genomic_DNA"/>
</dbReference>
<dbReference type="Pfam" id="PF00015">
    <property type="entry name" value="MCPsignal"/>
    <property type="match status" value="1"/>
</dbReference>